<dbReference type="InterPro" id="IPR013785">
    <property type="entry name" value="Aldolase_TIM"/>
</dbReference>
<feature type="binding site" evidence="7">
    <location>
        <position position="549"/>
    </location>
    <ligand>
        <name>substrate</name>
    </ligand>
</feature>
<evidence type="ECO:0000313" key="10">
    <source>
        <dbReference type="EMBL" id="GAK53517.1"/>
    </source>
</evidence>
<sequence>MGIIFDEQQRLFHLQGKETSYLFCILKNEQLGHLYFGKKIHPHPHFAASLRVIPRALTTCVYEGDLAFSLDSMPQEYPAYGKTDFRHPAYQIENEDGNTISELVYVSHVIRKGKPALPGLPATYVERDDEAETLEVTLRDPYLDVFATLTYTVYEQFNAITRSVRFENRGTQRLRLLRALSMSVDFHDAEFDLLHLSGAWSRERHIQTRRLMPGVQSIDSTRGASSAFFNPFIALKRPQADEFQGDVYGFNFVYSGNFLAEVEVNPYDITRVSMGINPFDFTWLLAPGETFQTPEVVMVYSDAGLNGMSQTFHALYRTRLARGEWRDKPRPALINNWEATYFNFNEDKILSLGRAAQKLGIELLVLDDGWFGHRDDDTTSLGDWLVDRKKLPNGLKHLGEEINKLGLRFGLWVEPEMINKESDLYRAHPDWLIHVPNRRLSHGRNQFVLDYSRQEVRDAVYDMLVNILTDAPISYIKWDMNRNMTEIGSAGLPKERQKETAHRYILGLYELLERLTQRFPQILFESCASGGGRFDPGILYYMPQTWTSDNSDAIERLKIQYGTSLAYPLSAMGAHVSAVPNHQVGRIEPIDTRANVAFFGAFGYELDIERLSQADLDAISKQVAFYKAHRAMIQQGTFYRLTSPFERNYTCWMVVSPDRREALLAYYKVLAQPNPKFLSVKLQGLAPEMQYEVQDMFNPLKANPMYLEYMQKRGLTEPTLRMYGDELLHRGFALPIEVMNEGDFSSYLWKLTAI</sequence>
<name>A0A0S6W160_9BACT</name>
<dbReference type="CDD" id="cd14791">
    <property type="entry name" value="GH36"/>
    <property type="match status" value="1"/>
</dbReference>
<dbReference type="InterPro" id="IPR050985">
    <property type="entry name" value="Alpha-glycosidase_related"/>
</dbReference>
<dbReference type="SUPFAM" id="SSF51445">
    <property type="entry name" value="(Trans)glycosidases"/>
    <property type="match status" value="1"/>
</dbReference>
<dbReference type="PROSITE" id="PS00512">
    <property type="entry name" value="ALPHA_GALACTOSIDASE"/>
    <property type="match status" value="1"/>
</dbReference>
<dbReference type="GO" id="GO:0016052">
    <property type="term" value="P:carbohydrate catabolic process"/>
    <property type="evidence" value="ECO:0007669"/>
    <property type="project" value="InterPro"/>
</dbReference>
<feature type="binding site" evidence="7">
    <location>
        <position position="527"/>
    </location>
    <ligand>
        <name>substrate</name>
    </ligand>
</feature>
<dbReference type="Gene3D" id="2.60.40.1180">
    <property type="entry name" value="Golgi alpha-mannosidase II"/>
    <property type="match status" value="1"/>
</dbReference>
<feature type="active site" description="Nucleophile" evidence="6">
    <location>
        <position position="479"/>
    </location>
</feature>
<dbReference type="STRING" id="1499966.U14_04782"/>
<dbReference type="AlphaFoldDB" id="A0A0S6W160"/>
<dbReference type="EMBL" id="DF820459">
    <property type="protein sequence ID" value="GAK53517.1"/>
    <property type="molecule type" value="Genomic_DNA"/>
</dbReference>
<dbReference type="FunFam" id="3.20.20.70:FF:000118">
    <property type="entry name" value="Alpha-galactosidase"/>
    <property type="match status" value="1"/>
</dbReference>
<evidence type="ECO:0000256" key="4">
    <source>
        <dbReference type="ARBA" id="ARBA00023295"/>
    </source>
</evidence>
<feature type="domain" description="Glycosyl hydrolase family 36 N-terminal" evidence="9">
    <location>
        <begin position="30"/>
        <end position="286"/>
    </location>
</feature>
<reference evidence="10" key="1">
    <citation type="journal article" date="2015" name="PeerJ">
        <title>First genomic representation of candidate bacterial phylum KSB3 points to enhanced environmental sensing as a trigger of wastewater bulking.</title>
        <authorList>
            <person name="Sekiguchi Y."/>
            <person name="Ohashi A."/>
            <person name="Parks D.H."/>
            <person name="Yamauchi T."/>
            <person name="Tyson G.W."/>
            <person name="Hugenholtz P."/>
        </authorList>
    </citation>
    <scope>NUCLEOTIDE SEQUENCE [LARGE SCALE GENOMIC DNA]</scope>
</reference>
<dbReference type="EC" id="3.2.1.22" evidence="2 5"/>
<dbReference type="PANTHER" id="PTHR43053">
    <property type="entry name" value="GLYCOSIDASE FAMILY 31"/>
    <property type="match status" value="1"/>
</dbReference>
<gene>
    <name evidence="10" type="ORF">U14_04782</name>
</gene>
<feature type="binding site" evidence="7">
    <location>
        <begin position="477"/>
        <end position="481"/>
    </location>
    <ligand>
        <name>substrate</name>
    </ligand>
</feature>
<evidence type="ECO:0000259" key="8">
    <source>
        <dbReference type="Pfam" id="PF16874"/>
    </source>
</evidence>
<feature type="domain" description="Glycosyl hydrolase family 36 C-terminal" evidence="8">
    <location>
        <begin position="650"/>
        <end position="751"/>
    </location>
</feature>
<evidence type="ECO:0000256" key="5">
    <source>
        <dbReference type="PIRNR" id="PIRNR005536"/>
    </source>
</evidence>
<dbReference type="Pfam" id="PF02065">
    <property type="entry name" value="Melibiase"/>
    <property type="match status" value="1"/>
</dbReference>
<evidence type="ECO:0000256" key="6">
    <source>
        <dbReference type="PIRSR" id="PIRSR005536-1"/>
    </source>
</evidence>
<dbReference type="HOGENOM" id="CLU_009640_2_1_0"/>
<feature type="active site" description="Proton donor" evidence="6">
    <location>
        <position position="549"/>
    </location>
</feature>
<evidence type="ECO:0000256" key="2">
    <source>
        <dbReference type="ARBA" id="ARBA00012755"/>
    </source>
</evidence>
<dbReference type="Pfam" id="PF16874">
    <property type="entry name" value="Glyco_hydro_36C"/>
    <property type="match status" value="1"/>
</dbReference>
<dbReference type="PIRSF" id="PIRSF005536">
    <property type="entry name" value="Agal"/>
    <property type="match status" value="1"/>
</dbReference>
<dbReference type="Pfam" id="PF16875">
    <property type="entry name" value="Glyco_hydro_36N"/>
    <property type="match status" value="1"/>
</dbReference>
<evidence type="ECO:0000256" key="1">
    <source>
        <dbReference type="ARBA" id="ARBA00001255"/>
    </source>
</evidence>
<dbReference type="InterPro" id="IPR000111">
    <property type="entry name" value="Glyco_hydro_27/36_CS"/>
</dbReference>
<evidence type="ECO:0000259" key="9">
    <source>
        <dbReference type="Pfam" id="PF16875"/>
    </source>
</evidence>
<dbReference type="Gene3D" id="3.20.20.70">
    <property type="entry name" value="Aldolase class I"/>
    <property type="match status" value="1"/>
</dbReference>
<feature type="binding site" evidence="7">
    <location>
        <begin position="367"/>
        <end position="368"/>
    </location>
    <ligand>
        <name>substrate</name>
    </ligand>
</feature>
<dbReference type="InterPro" id="IPR002252">
    <property type="entry name" value="Glyco_hydro_36"/>
</dbReference>
<proteinExistence type="inferred from homology"/>
<dbReference type="InterPro" id="IPR013780">
    <property type="entry name" value="Glyco_hydro_b"/>
</dbReference>
<comment type="catalytic activity">
    <reaction evidence="1 5">
        <text>Hydrolysis of terminal, non-reducing alpha-D-galactose residues in alpha-D-galactosides, including galactose oligosaccharides, galactomannans and galactolipids.</text>
        <dbReference type="EC" id="3.2.1.22"/>
    </reaction>
</comment>
<dbReference type="InterPro" id="IPR017853">
    <property type="entry name" value="GH"/>
</dbReference>
<protein>
    <recommendedName>
        <fullName evidence="2 5">Alpha-galactosidase</fullName>
        <ecNumber evidence="2 5">3.2.1.22</ecNumber>
    </recommendedName>
</protein>
<keyword evidence="3 5" id="KW-0378">Hydrolase</keyword>
<dbReference type="Proteomes" id="UP000030700">
    <property type="component" value="Unassembled WGS sequence"/>
</dbReference>
<evidence type="ECO:0000256" key="7">
    <source>
        <dbReference type="PIRSR" id="PIRSR005536-2"/>
    </source>
</evidence>
<dbReference type="GO" id="GO:0004557">
    <property type="term" value="F:alpha-galactosidase activity"/>
    <property type="evidence" value="ECO:0007669"/>
    <property type="project" value="UniProtKB-UniRule"/>
</dbReference>
<dbReference type="PRINTS" id="PR00743">
    <property type="entry name" value="GLHYDRLASE36"/>
</dbReference>
<dbReference type="PANTHER" id="PTHR43053:SF3">
    <property type="entry name" value="ALPHA-GALACTOSIDASE C-RELATED"/>
    <property type="match status" value="1"/>
</dbReference>
<evidence type="ECO:0000256" key="3">
    <source>
        <dbReference type="ARBA" id="ARBA00022801"/>
    </source>
</evidence>
<organism evidence="10">
    <name type="scientific">Candidatus Moduliflexus flocculans</name>
    <dbReference type="NCBI Taxonomy" id="1499966"/>
    <lineage>
        <taxon>Bacteria</taxon>
        <taxon>Candidatus Moduliflexota</taxon>
        <taxon>Candidatus Moduliflexia</taxon>
        <taxon>Candidatus Moduliflexales</taxon>
        <taxon>Candidatus Moduliflexaceae</taxon>
    </lineage>
</organism>
<evidence type="ECO:0000313" key="11">
    <source>
        <dbReference type="Proteomes" id="UP000030700"/>
    </source>
</evidence>
<accession>A0A0S6W160</accession>
<dbReference type="InterPro" id="IPR031705">
    <property type="entry name" value="Glyco_hydro_36_C"/>
</dbReference>
<feature type="binding site" evidence="7">
    <location>
        <position position="200"/>
    </location>
    <ligand>
        <name>substrate</name>
    </ligand>
</feature>
<dbReference type="Gene3D" id="2.70.98.60">
    <property type="entry name" value="alpha-galactosidase from lactobacil brevis"/>
    <property type="match status" value="1"/>
</dbReference>
<comment type="similarity">
    <text evidence="5">Belongs to the glycosyl hydrolase.</text>
</comment>
<dbReference type="InterPro" id="IPR038417">
    <property type="entry name" value="Alpga-gal_N_sf"/>
</dbReference>
<dbReference type="InterPro" id="IPR031704">
    <property type="entry name" value="Glyco_hydro_36_N"/>
</dbReference>
<feature type="binding site" evidence="7">
    <location>
        <position position="444"/>
    </location>
    <ligand>
        <name>substrate</name>
    </ligand>
</feature>
<keyword evidence="4 5" id="KW-0326">Glycosidase</keyword>
<keyword evidence="11" id="KW-1185">Reference proteome</keyword>